<protein>
    <submittedName>
        <fullName evidence="6">Succinyldiaminopimelate transaminase</fullName>
        <ecNumber evidence="6">2.6.1.17</ecNumber>
    </submittedName>
</protein>
<dbReference type="Pfam" id="PF00155">
    <property type="entry name" value="Aminotran_1_2"/>
    <property type="match status" value="1"/>
</dbReference>
<dbReference type="GO" id="GO:0009016">
    <property type="term" value="F:succinyldiaminopimelate transaminase activity"/>
    <property type="evidence" value="ECO:0007669"/>
    <property type="project" value="UniProtKB-EC"/>
</dbReference>
<evidence type="ECO:0000256" key="2">
    <source>
        <dbReference type="ARBA" id="ARBA00022576"/>
    </source>
</evidence>
<evidence type="ECO:0000313" key="6">
    <source>
        <dbReference type="EMBL" id="TXR55373.1"/>
    </source>
</evidence>
<evidence type="ECO:0000256" key="4">
    <source>
        <dbReference type="SAM" id="MobiDB-lite"/>
    </source>
</evidence>
<dbReference type="InterPro" id="IPR050881">
    <property type="entry name" value="LL-DAP_aminotransferase"/>
</dbReference>
<dbReference type="SUPFAM" id="SSF53383">
    <property type="entry name" value="PLP-dependent transferases"/>
    <property type="match status" value="1"/>
</dbReference>
<evidence type="ECO:0000313" key="7">
    <source>
        <dbReference type="Proteomes" id="UP000321234"/>
    </source>
</evidence>
<dbReference type="InterPro" id="IPR015424">
    <property type="entry name" value="PyrdxlP-dep_Trfase"/>
</dbReference>
<keyword evidence="7" id="KW-1185">Reference proteome</keyword>
<keyword evidence="2 6" id="KW-0032">Aminotransferase</keyword>
<evidence type="ECO:0000259" key="5">
    <source>
        <dbReference type="Pfam" id="PF00155"/>
    </source>
</evidence>
<dbReference type="InterPro" id="IPR019880">
    <property type="entry name" value="OxyQ"/>
</dbReference>
<feature type="domain" description="Aminotransferase class I/classII large" evidence="5">
    <location>
        <begin position="40"/>
        <end position="390"/>
    </location>
</feature>
<sequence length="395" mass="40794">MSGWSARVGGGASRTGGLPDFPWDTIREAAQRARTHPDGIVDLSVGTPVDPTPEVVQRALRDAADAPGYPLTAGTPALREAAAGWAARSRGAVGLDPAAVLPTVGSKELVAWLPTQLGLGPGDVVVIPEVAYPTYDVGARLAGARAVAVPPGGWPTPDELAGDRVRLVWLNSPSNPTGAVAGVEELRASVQRARDEGAVVASDECYAELAWDVPEVPSVLDPRVAGASHDGLLLVTSLSKRSNLAGYRGAVVMGDPELVAHLLGVRKHAGMIVPTPVQAAVAAAFSDDEHVAVQRERYRARRAVLRTALEGAGLLVEHSEAGLYLWTRSADSTDGPDGAAGPTGRELLDRLAGVGVLVAPGDFYGPSARAHVRVALTASDERVAAAAARLGSLAR</sequence>
<dbReference type="OrthoDB" id="9813612at2"/>
<evidence type="ECO:0000256" key="3">
    <source>
        <dbReference type="ARBA" id="ARBA00022679"/>
    </source>
</evidence>
<comment type="cofactor">
    <cofactor evidence="1">
        <name>pyridoxal 5'-phosphate</name>
        <dbReference type="ChEBI" id="CHEBI:597326"/>
    </cofactor>
</comment>
<evidence type="ECO:0000256" key="1">
    <source>
        <dbReference type="ARBA" id="ARBA00001933"/>
    </source>
</evidence>
<gene>
    <name evidence="6" type="primary">dapC</name>
    <name evidence="6" type="ORF">FMM08_15090</name>
</gene>
<dbReference type="AlphaFoldDB" id="A0A5C8ZDU8"/>
<dbReference type="InterPro" id="IPR004839">
    <property type="entry name" value="Aminotransferase_I/II_large"/>
</dbReference>
<dbReference type="InterPro" id="IPR015421">
    <property type="entry name" value="PyrdxlP-dep_Trfase_major"/>
</dbReference>
<dbReference type="NCBIfam" id="TIGR03539">
    <property type="entry name" value="DapC_actino"/>
    <property type="match status" value="1"/>
</dbReference>
<dbReference type="Proteomes" id="UP000321234">
    <property type="component" value="Unassembled WGS sequence"/>
</dbReference>
<dbReference type="RefSeq" id="WP_147927378.1">
    <property type="nucleotide sequence ID" value="NZ_VKAC01000009.1"/>
</dbReference>
<reference evidence="6 7" key="1">
    <citation type="submission" date="2019-07" db="EMBL/GenBank/DDBJ databases">
        <title>Quadrisphaera sp. strain DD2A genome sequencing and assembly.</title>
        <authorList>
            <person name="Kim I."/>
        </authorList>
    </citation>
    <scope>NUCLEOTIDE SEQUENCE [LARGE SCALE GENOMIC DNA]</scope>
    <source>
        <strain evidence="6 7">DD2A</strain>
    </source>
</reference>
<dbReference type="GO" id="GO:0030170">
    <property type="term" value="F:pyridoxal phosphate binding"/>
    <property type="evidence" value="ECO:0007669"/>
    <property type="project" value="InterPro"/>
</dbReference>
<comment type="caution">
    <text evidence="6">The sequence shown here is derived from an EMBL/GenBank/DDBJ whole genome shotgun (WGS) entry which is preliminary data.</text>
</comment>
<proteinExistence type="predicted"/>
<organism evidence="6 7">
    <name type="scientific">Quadrisphaera setariae</name>
    <dbReference type="NCBI Taxonomy" id="2593304"/>
    <lineage>
        <taxon>Bacteria</taxon>
        <taxon>Bacillati</taxon>
        <taxon>Actinomycetota</taxon>
        <taxon>Actinomycetes</taxon>
        <taxon>Kineosporiales</taxon>
        <taxon>Kineosporiaceae</taxon>
        <taxon>Quadrisphaera</taxon>
    </lineage>
</organism>
<name>A0A5C8ZDU8_9ACTN</name>
<dbReference type="PANTHER" id="PTHR42832:SF3">
    <property type="entry name" value="L-GLUTAMINE--4-(METHYLSULFANYL)-2-OXOBUTANOATE AMINOTRANSFERASE"/>
    <property type="match status" value="1"/>
</dbReference>
<dbReference type="Gene3D" id="3.40.640.10">
    <property type="entry name" value="Type I PLP-dependent aspartate aminotransferase-like (Major domain)"/>
    <property type="match status" value="1"/>
</dbReference>
<dbReference type="CDD" id="cd00609">
    <property type="entry name" value="AAT_like"/>
    <property type="match status" value="1"/>
</dbReference>
<feature type="region of interest" description="Disordered" evidence="4">
    <location>
        <begin position="1"/>
        <end position="22"/>
    </location>
</feature>
<dbReference type="PANTHER" id="PTHR42832">
    <property type="entry name" value="AMINO ACID AMINOTRANSFERASE"/>
    <property type="match status" value="1"/>
</dbReference>
<keyword evidence="3 6" id="KW-0808">Transferase</keyword>
<dbReference type="EMBL" id="VKAC01000009">
    <property type="protein sequence ID" value="TXR55373.1"/>
    <property type="molecule type" value="Genomic_DNA"/>
</dbReference>
<accession>A0A5C8ZDU8</accession>
<dbReference type="EC" id="2.6.1.17" evidence="6"/>